<dbReference type="AlphaFoldDB" id="A0A2W4CHP2"/>
<organism evidence="1 2">
    <name type="scientific">Rhizobium tubonense</name>
    <dbReference type="NCBI Taxonomy" id="484088"/>
    <lineage>
        <taxon>Bacteria</taxon>
        <taxon>Pseudomonadati</taxon>
        <taxon>Pseudomonadota</taxon>
        <taxon>Alphaproteobacteria</taxon>
        <taxon>Hyphomicrobiales</taxon>
        <taxon>Rhizobiaceae</taxon>
        <taxon>Rhizobium/Agrobacterium group</taxon>
        <taxon>Rhizobium</taxon>
    </lineage>
</organism>
<evidence type="ECO:0000313" key="1">
    <source>
        <dbReference type="EMBL" id="PZM12482.1"/>
    </source>
</evidence>
<proteinExistence type="predicted"/>
<evidence type="ECO:0000313" key="2">
    <source>
        <dbReference type="Proteomes" id="UP000248925"/>
    </source>
</evidence>
<accession>A0A2W4CHP2</accession>
<gene>
    <name evidence="1" type="ORF">CPY51_17025</name>
</gene>
<dbReference type="RefSeq" id="WP_111161436.1">
    <property type="nucleotide sequence ID" value="NZ_PCDP01000037.1"/>
</dbReference>
<protein>
    <submittedName>
        <fullName evidence="1">Uncharacterized protein</fullName>
    </submittedName>
</protein>
<dbReference type="EMBL" id="PCDP01000037">
    <property type="protein sequence ID" value="PZM12482.1"/>
    <property type="molecule type" value="Genomic_DNA"/>
</dbReference>
<dbReference type="Proteomes" id="UP000248925">
    <property type="component" value="Unassembled WGS sequence"/>
</dbReference>
<dbReference type="OrthoDB" id="8453922at2"/>
<reference evidence="1 2" key="1">
    <citation type="journal article" date="2018" name="Sci. Rep.">
        <title>Rhizobium tumorigenes sp. nov., a novel plant tumorigenic bacterium isolated from cane gall tumors on thornless blackberry.</title>
        <authorList>
            <person name="Kuzmanovi N."/>
            <person name="Smalla K."/>
            <person name="Gronow S."/>
            <person name="PuBawska J."/>
        </authorList>
    </citation>
    <scope>NUCLEOTIDE SEQUENCE [LARGE SCALE GENOMIC DNA]</scope>
    <source>
        <strain evidence="1 2">CCBAU 85046</strain>
    </source>
</reference>
<sequence>MAVRAFTENPEALLSAIKRSITDGRVTAWKLDEDGDLTLTTETFLNQAWMRPRVLSDRLLFNIIGKKNKEMSSSVYAVYHARLIQMLLTYFDTRFKTTSATALPTSGDNIPV</sequence>
<name>A0A2W4CHP2_9HYPH</name>
<comment type="caution">
    <text evidence="1">The sequence shown here is derived from an EMBL/GenBank/DDBJ whole genome shotgun (WGS) entry which is preliminary data.</text>
</comment>
<keyword evidence="2" id="KW-1185">Reference proteome</keyword>